<proteinExistence type="predicted"/>
<name>A0AAV6IV38_9ERIC</name>
<keyword evidence="1" id="KW-0472">Membrane</keyword>
<organism evidence="2 3">
    <name type="scientific">Rhododendron griersonianum</name>
    <dbReference type="NCBI Taxonomy" id="479676"/>
    <lineage>
        <taxon>Eukaryota</taxon>
        <taxon>Viridiplantae</taxon>
        <taxon>Streptophyta</taxon>
        <taxon>Embryophyta</taxon>
        <taxon>Tracheophyta</taxon>
        <taxon>Spermatophyta</taxon>
        <taxon>Magnoliopsida</taxon>
        <taxon>eudicotyledons</taxon>
        <taxon>Gunneridae</taxon>
        <taxon>Pentapetalae</taxon>
        <taxon>asterids</taxon>
        <taxon>Ericales</taxon>
        <taxon>Ericaceae</taxon>
        <taxon>Ericoideae</taxon>
        <taxon>Rhodoreae</taxon>
        <taxon>Rhododendron</taxon>
    </lineage>
</organism>
<dbReference type="Proteomes" id="UP000823749">
    <property type="component" value="Chromosome 9"/>
</dbReference>
<keyword evidence="1" id="KW-1133">Transmembrane helix</keyword>
<feature type="transmembrane region" description="Helical" evidence="1">
    <location>
        <begin position="12"/>
        <end position="32"/>
    </location>
</feature>
<accession>A0AAV6IV38</accession>
<sequence>MDETSITFTPAAPLEEMIFGMAFLTVFGFLQLPLEDVGGNPVPTILFKDNPSFFHAFLLSLTFAFTGAGITITLREGHPTIARHSRRLAIVSTLSAAGILTWLVLPSCLELVVQTWNHLFCS</sequence>
<comment type="caution">
    <text evidence="2">The sequence shown here is derived from an EMBL/GenBank/DDBJ whole genome shotgun (WGS) entry which is preliminary data.</text>
</comment>
<reference evidence="2" key="1">
    <citation type="submission" date="2020-08" db="EMBL/GenBank/DDBJ databases">
        <title>Plant Genome Project.</title>
        <authorList>
            <person name="Zhang R.-G."/>
        </authorList>
    </citation>
    <scope>NUCLEOTIDE SEQUENCE</scope>
    <source>
        <strain evidence="2">WSP0</strain>
        <tissue evidence="2">Leaf</tissue>
    </source>
</reference>
<evidence type="ECO:0000313" key="3">
    <source>
        <dbReference type="Proteomes" id="UP000823749"/>
    </source>
</evidence>
<keyword evidence="3" id="KW-1185">Reference proteome</keyword>
<evidence type="ECO:0000313" key="2">
    <source>
        <dbReference type="EMBL" id="KAG5532631.1"/>
    </source>
</evidence>
<feature type="transmembrane region" description="Helical" evidence="1">
    <location>
        <begin position="52"/>
        <end position="74"/>
    </location>
</feature>
<evidence type="ECO:0000256" key="1">
    <source>
        <dbReference type="SAM" id="Phobius"/>
    </source>
</evidence>
<dbReference type="AlphaFoldDB" id="A0AAV6IV38"/>
<gene>
    <name evidence="2" type="ORF">RHGRI_027057</name>
</gene>
<protein>
    <submittedName>
        <fullName evidence="2">Uncharacterized protein</fullName>
    </submittedName>
</protein>
<dbReference type="EMBL" id="JACTNZ010000009">
    <property type="protein sequence ID" value="KAG5532631.1"/>
    <property type="molecule type" value="Genomic_DNA"/>
</dbReference>
<feature type="transmembrane region" description="Helical" evidence="1">
    <location>
        <begin position="86"/>
        <end position="105"/>
    </location>
</feature>
<keyword evidence="1" id="KW-0812">Transmembrane</keyword>